<keyword evidence="4" id="KW-1185">Reference proteome</keyword>
<dbReference type="InterPro" id="IPR030395">
    <property type="entry name" value="GP_PDE_dom"/>
</dbReference>
<dbReference type="EMBL" id="JH594606">
    <property type="protein sequence ID" value="EHQ02148.1"/>
    <property type="molecule type" value="Genomic_DNA"/>
</dbReference>
<evidence type="ECO:0000256" key="1">
    <source>
        <dbReference type="SAM" id="MobiDB-lite"/>
    </source>
</evidence>
<dbReference type="PROSITE" id="PS51704">
    <property type="entry name" value="GP_PDE"/>
    <property type="match status" value="1"/>
</dbReference>
<dbReference type="PROSITE" id="PS51257">
    <property type="entry name" value="PROKAR_LIPOPROTEIN"/>
    <property type="match status" value="1"/>
</dbReference>
<evidence type="ECO:0000259" key="2">
    <source>
        <dbReference type="PROSITE" id="PS51704"/>
    </source>
</evidence>
<dbReference type="Proteomes" id="UP000003844">
    <property type="component" value="Unassembled WGS sequence"/>
</dbReference>
<dbReference type="SUPFAM" id="SSF51695">
    <property type="entry name" value="PLC-like phosphodiesterases"/>
    <property type="match status" value="1"/>
</dbReference>
<proteinExistence type="predicted"/>
<dbReference type="PANTHER" id="PTHR46211">
    <property type="entry name" value="GLYCEROPHOSPHORYL DIESTER PHOSPHODIESTERASE"/>
    <property type="match status" value="1"/>
</dbReference>
<dbReference type="Pfam" id="PF03009">
    <property type="entry name" value="GDPD"/>
    <property type="match status" value="1"/>
</dbReference>
<feature type="region of interest" description="Disordered" evidence="1">
    <location>
        <begin position="22"/>
        <end position="51"/>
    </location>
</feature>
<gene>
    <name evidence="3" type="ORF">Gilli_1498</name>
</gene>
<dbReference type="GO" id="GO:0008081">
    <property type="term" value="F:phosphoric diester hydrolase activity"/>
    <property type="evidence" value="ECO:0007669"/>
    <property type="project" value="InterPro"/>
</dbReference>
<reference evidence="4" key="1">
    <citation type="journal article" date="2012" name="Stand. Genomic Sci.">
        <title>Genome sequence of the Antarctic rhodopsins-containing flavobacterium Gillisia limnaea type strain (R-8282(T)).</title>
        <authorList>
            <person name="Riedel T."/>
            <person name="Held B."/>
            <person name="Nolan M."/>
            <person name="Lucas S."/>
            <person name="Lapidus A."/>
            <person name="Tice H."/>
            <person name="Del Rio T.G."/>
            <person name="Cheng J.F."/>
            <person name="Han C."/>
            <person name="Tapia R."/>
            <person name="Goodwin L.A."/>
            <person name="Pitluck S."/>
            <person name="Liolios K."/>
            <person name="Mavromatis K."/>
            <person name="Pagani I."/>
            <person name="Ivanova N."/>
            <person name="Mikhailova N."/>
            <person name="Pati A."/>
            <person name="Chen A."/>
            <person name="Palaniappan K."/>
            <person name="Land M."/>
            <person name="Rohde M."/>
            <person name="Tindall B.J."/>
            <person name="Detter J.C."/>
            <person name="Goker M."/>
            <person name="Bristow J."/>
            <person name="Eisen J.A."/>
            <person name="Markowitz V."/>
            <person name="Hugenholtz P."/>
            <person name="Kyrpides N.C."/>
            <person name="Klenk H.P."/>
            <person name="Woyke T."/>
        </authorList>
    </citation>
    <scope>NUCLEOTIDE SEQUENCE [LARGE SCALE GENOMIC DNA]</scope>
    <source>
        <strain evidence="4">DSM 15749 / LMG 21470 / R-8282</strain>
    </source>
</reference>
<dbReference type="GO" id="GO:0006629">
    <property type="term" value="P:lipid metabolic process"/>
    <property type="evidence" value="ECO:0007669"/>
    <property type="project" value="InterPro"/>
</dbReference>
<dbReference type="HOGENOM" id="CLU_030006_3_1_10"/>
<dbReference type="RefSeq" id="WP_006988460.1">
    <property type="nucleotide sequence ID" value="NZ_JH594606.1"/>
</dbReference>
<feature type="domain" description="GP-PDE" evidence="2">
    <location>
        <begin position="38"/>
        <end position="307"/>
    </location>
</feature>
<dbReference type="InterPro" id="IPR017946">
    <property type="entry name" value="PLC-like_Pdiesterase_TIM-brl"/>
</dbReference>
<evidence type="ECO:0000313" key="4">
    <source>
        <dbReference type="Proteomes" id="UP000003844"/>
    </source>
</evidence>
<dbReference type="eggNOG" id="COG0584">
    <property type="taxonomic scope" value="Bacteria"/>
</dbReference>
<dbReference type="PANTHER" id="PTHR46211:SF14">
    <property type="entry name" value="GLYCEROPHOSPHODIESTER PHOSPHODIESTERASE"/>
    <property type="match status" value="1"/>
</dbReference>
<feature type="compositionally biased region" description="Basic and acidic residues" evidence="1">
    <location>
        <begin position="22"/>
        <end position="31"/>
    </location>
</feature>
<protein>
    <submittedName>
        <fullName evidence="3">Glycerophosphoryl diester phosphodiesterase</fullName>
    </submittedName>
</protein>
<dbReference type="STRING" id="865937.Gilli_1498"/>
<name>H2BY56_GILLR</name>
<dbReference type="Gene3D" id="3.20.20.190">
    <property type="entry name" value="Phosphatidylinositol (PI) phosphodiesterase"/>
    <property type="match status" value="1"/>
</dbReference>
<dbReference type="AlphaFoldDB" id="H2BY56"/>
<evidence type="ECO:0000313" key="3">
    <source>
        <dbReference type="EMBL" id="EHQ02148.1"/>
    </source>
</evidence>
<accession>H2BY56</accession>
<dbReference type="OrthoDB" id="384721at2"/>
<organism evidence="3 4">
    <name type="scientific">Gillisia limnaea (strain DSM 15749 / LMG 21470 / R-8282)</name>
    <dbReference type="NCBI Taxonomy" id="865937"/>
    <lineage>
        <taxon>Bacteria</taxon>
        <taxon>Pseudomonadati</taxon>
        <taxon>Bacteroidota</taxon>
        <taxon>Flavobacteriia</taxon>
        <taxon>Flavobacteriales</taxon>
        <taxon>Flavobacteriaceae</taxon>
        <taxon>Gillisia</taxon>
    </lineage>
</organism>
<sequence length="311" mass="35682">MKIIKNILLAFLIIAGGCKNDKEQKQEDQGTKSEVTSIQVQGHRGDRGNFPENSIPAFISAVEKDVDVIEMDVVISKDKKVVVSHEPFMHSLYVLTPSGETISEENQEKFNLYEMTYDSIRKFDVGSKGNKLFPDQQKGKTYKPLLAEAIDSIENFIKKNNLDEVKYNIELKSSENEYGTYQPEPKEFVELVMQVIQDKNLQEKMNLQSFDVNILNQIHQKYPEVETGYLVYTGGIQKNLDLLKFRPEIYSPNYGLVKNAAFVDSIKTMEMKLIPWTVNEPEVIKKMIELEVDGIITDYPERVLQVLNTQN</sequence>